<protein>
    <submittedName>
        <fullName evidence="4">ABC1 domain-containing protein</fullName>
    </submittedName>
</protein>
<dbReference type="WBParaSite" id="L893_g9977.t1">
    <property type="protein sequence ID" value="L893_g9977.t1"/>
    <property type="gene ID" value="L893_g9977"/>
</dbReference>
<proteinExistence type="inferred from homology"/>
<dbReference type="PANTHER" id="PTHR45890">
    <property type="entry name" value="AARF DOMAIN CONTAINING KINASE 2 (PREDICTED)"/>
    <property type="match status" value="1"/>
</dbReference>
<evidence type="ECO:0000313" key="3">
    <source>
        <dbReference type="Proteomes" id="UP000095287"/>
    </source>
</evidence>
<dbReference type="Proteomes" id="UP000095287">
    <property type="component" value="Unplaced"/>
</dbReference>
<reference evidence="4" key="1">
    <citation type="submission" date="2016-11" db="UniProtKB">
        <authorList>
            <consortium name="WormBaseParasite"/>
        </authorList>
    </citation>
    <scope>IDENTIFICATION</scope>
</reference>
<dbReference type="SUPFAM" id="SSF56112">
    <property type="entry name" value="Protein kinase-like (PK-like)"/>
    <property type="match status" value="1"/>
</dbReference>
<sequence length="582" mass="65879">MLFALRGLATRSLRSRRLLVAAGSAVGLAAICNAKLQRRPQCHSAPSSSNPWLVGKQEVEAELYGSRRSGGLLELVRSILWNARLLVRFLNLSVRLVPLLLAYPPSCLHESLHELWWRWLVHTIRKGGPSLLKLCQWASTRRDIFSKQFFGRVPHQDEARSVFPWLRAGPLRPLRRTLARLRHQHRAQVHRIWMYCSGGSPKELPSMRRLLRVYKAKISLDAFHKATGIRMKGFENQDELDVAIKVADKGVLRTIDMDLAIFKRVARTLQLIVPALAYVNPVQCLEQFELVLKRQTNLANEAKALTRFGEMFDRNNGRIFFPIVLHASENVLIETFEEGIYVNRLVTGDHDIAAHQVDSVRRRVAVMGARALLKMIFVDNFVHGDLHPGNILIRFNDQAGDGELHTSPTGDDVFSRGWKQVRDFLGYHTTPKISFTDNVDFADEPTLVVLDTGLVIEETPENLRNLRAVFAAILANNGYEAGRLMLTQSPNEQCENPEQFCREVGDIVALARSSTSLRKLHVSQLLSDLFSIVSRHRVSLEPSFTSVVLSVMILEGLGRSLSPDLDLFLCARPYVFSVLRQR</sequence>
<dbReference type="InterPro" id="IPR004147">
    <property type="entry name" value="ABC1_dom"/>
</dbReference>
<dbReference type="AlphaFoldDB" id="A0A1I8AXJ1"/>
<organism evidence="3 4">
    <name type="scientific">Steinernema glaseri</name>
    <dbReference type="NCBI Taxonomy" id="37863"/>
    <lineage>
        <taxon>Eukaryota</taxon>
        <taxon>Metazoa</taxon>
        <taxon>Ecdysozoa</taxon>
        <taxon>Nematoda</taxon>
        <taxon>Chromadorea</taxon>
        <taxon>Rhabditida</taxon>
        <taxon>Tylenchina</taxon>
        <taxon>Panagrolaimomorpha</taxon>
        <taxon>Strongyloidoidea</taxon>
        <taxon>Steinernematidae</taxon>
        <taxon>Steinernema</taxon>
    </lineage>
</organism>
<evidence type="ECO:0000259" key="2">
    <source>
        <dbReference type="Pfam" id="PF03109"/>
    </source>
</evidence>
<feature type="domain" description="ABC1 atypical kinase-like" evidence="2">
    <location>
        <begin position="237"/>
        <end position="396"/>
    </location>
</feature>
<dbReference type="PANTHER" id="PTHR45890:SF1">
    <property type="entry name" value="AARF DOMAIN CONTAINING KINASE 2"/>
    <property type="match status" value="1"/>
</dbReference>
<evidence type="ECO:0000313" key="4">
    <source>
        <dbReference type="WBParaSite" id="L893_g9977.t1"/>
    </source>
</evidence>
<accession>A0A1I8AXJ1</accession>
<dbReference type="GO" id="GO:0005739">
    <property type="term" value="C:mitochondrion"/>
    <property type="evidence" value="ECO:0007669"/>
    <property type="project" value="TreeGrafter"/>
</dbReference>
<comment type="similarity">
    <text evidence="1">Belongs to the protein kinase superfamily. ADCK protein kinase family.</text>
</comment>
<name>A0A1I8AXJ1_9BILA</name>
<dbReference type="InterPro" id="IPR011009">
    <property type="entry name" value="Kinase-like_dom_sf"/>
</dbReference>
<dbReference type="InterPro" id="IPR052402">
    <property type="entry name" value="ADCK_kinase"/>
</dbReference>
<dbReference type="Pfam" id="PF03109">
    <property type="entry name" value="ABC1"/>
    <property type="match status" value="1"/>
</dbReference>
<keyword evidence="3" id="KW-1185">Reference proteome</keyword>
<evidence type="ECO:0000256" key="1">
    <source>
        <dbReference type="ARBA" id="ARBA00009670"/>
    </source>
</evidence>